<dbReference type="GO" id="GO:0006813">
    <property type="term" value="P:potassium ion transport"/>
    <property type="evidence" value="ECO:0007669"/>
    <property type="project" value="UniProtKB-KW"/>
</dbReference>
<keyword evidence="11" id="KW-0460">Magnesium</keyword>
<feature type="transmembrane region" description="Helical" evidence="23">
    <location>
        <begin position="101"/>
        <end position="120"/>
    </location>
</feature>
<feature type="transmembrane region" description="Helical" evidence="23">
    <location>
        <begin position="299"/>
        <end position="320"/>
    </location>
</feature>
<dbReference type="InterPro" id="IPR006068">
    <property type="entry name" value="ATPase_P-typ_cation-transptr_C"/>
</dbReference>
<evidence type="ECO:0000256" key="5">
    <source>
        <dbReference type="ARBA" id="ARBA00022538"/>
    </source>
</evidence>
<evidence type="ECO:0000256" key="3">
    <source>
        <dbReference type="ARBA" id="ARBA00022448"/>
    </source>
</evidence>
<dbReference type="AlphaFoldDB" id="A0A8H7BA60"/>
<dbReference type="EMBL" id="JAAABM010000005">
    <property type="protein sequence ID" value="KAF7677924.1"/>
    <property type="molecule type" value="Genomic_DNA"/>
</dbReference>
<dbReference type="NCBIfam" id="TIGR01523">
    <property type="entry name" value="ATPase-IID_K-Na"/>
    <property type="match status" value="1"/>
</dbReference>
<dbReference type="InterPro" id="IPR023299">
    <property type="entry name" value="ATPase_P-typ_cyto_dom_N"/>
</dbReference>
<evidence type="ECO:0000256" key="15">
    <source>
        <dbReference type="ARBA" id="ARBA00023053"/>
    </source>
</evidence>
<evidence type="ECO:0000313" key="26">
    <source>
        <dbReference type="Proteomes" id="UP000596902"/>
    </source>
</evidence>
<dbReference type="InterPro" id="IPR023298">
    <property type="entry name" value="ATPase_P-typ_TM_dom_sf"/>
</dbReference>
<evidence type="ECO:0000313" key="25">
    <source>
        <dbReference type="EMBL" id="KAF7677924.1"/>
    </source>
</evidence>
<evidence type="ECO:0000256" key="7">
    <source>
        <dbReference type="ARBA" id="ARBA00022692"/>
    </source>
</evidence>
<dbReference type="FunFam" id="1.20.1110.10:FF:000015">
    <property type="entry name" value="Sodium ion P-type ATPase"/>
    <property type="match status" value="1"/>
</dbReference>
<keyword evidence="5" id="KW-0633">Potassium transport</keyword>
<dbReference type="NCBIfam" id="TIGR01494">
    <property type="entry name" value="ATPase_P-type"/>
    <property type="match status" value="3"/>
</dbReference>
<keyword evidence="4" id="KW-1003">Cell membrane</keyword>
<evidence type="ECO:0000256" key="14">
    <source>
        <dbReference type="ARBA" id="ARBA00022989"/>
    </source>
</evidence>
<dbReference type="InterPro" id="IPR006414">
    <property type="entry name" value="P-type_ATPase_IID"/>
</dbReference>
<dbReference type="PANTHER" id="PTHR42861">
    <property type="entry name" value="CALCIUM-TRANSPORTING ATPASE"/>
    <property type="match status" value="1"/>
</dbReference>
<keyword evidence="26" id="KW-1185">Reference proteome</keyword>
<reference evidence="25" key="2">
    <citation type="submission" date="2020-08" db="EMBL/GenBank/DDBJ databases">
        <title>Draft Genome Sequence of Cumin Blight Pathogen Alternaria burnsii.</title>
        <authorList>
            <person name="Feng Z."/>
        </authorList>
    </citation>
    <scope>NUCLEOTIDE SEQUENCE</scope>
    <source>
        <strain evidence="25">CBS107.38</strain>
    </source>
</reference>
<dbReference type="Gene3D" id="1.20.1110.10">
    <property type="entry name" value="Calcium-transporting ATPase, transmembrane domain"/>
    <property type="match status" value="3"/>
</dbReference>
<protein>
    <recommendedName>
        <fullName evidence="20">P-type Na(+) transporter</fullName>
        <ecNumber evidence="20">7.2.2.3</ecNumber>
    </recommendedName>
</protein>
<evidence type="ECO:0000256" key="17">
    <source>
        <dbReference type="ARBA" id="ARBA00023136"/>
    </source>
</evidence>
<feature type="transmembrane region" description="Helical" evidence="23">
    <location>
        <begin position="970"/>
        <end position="991"/>
    </location>
</feature>
<feature type="domain" description="Cation-transporting P-type ATPase N-terminal" evidence="24">
    <location>
        <begin position="23"/>
        <end position="97"/>
    </location>
</feature>
<dbReference type="SFLD" id="SFLDF00027">
    <property type="entry name" value="p-type_atpase"/>
    <property type="match status" value="1"/>
</dbReference>
<proteinExistence type="inferred from homology"/>
<dbReference type="GO" id="GO:0005886">
    <property type="term" value="C:plasma membrane"/>
    <property type="evidence" value="ECO:0007669"/>
    <property type="project" value="UniProtKB-SubCell"/>
</dbReference>
<name>A0A8H7BA60_9PLEO</name>
<dbReference type="SUPFAM" id="SSF56784">
    <property type="entry name" value="HAD-like"/>
    <property type="match status" value="1"/>
</dbReference>
<feature type="transmembrane region" description="Helical" evidence="23">
    <location>
        <begin position="326"/>
        <end position="351"/>
    </location>
</feature>
<keyword evidence="10" id="KW-0067">ATP-binding</keyword>
<comment type="cofactor">
    <cofactor evidence="1">
        <name>Mg(2+)</name>
        <dbReference type="ChEBI" id="CHEBI:18420"/>
    </cofactor>
</comment>
<keyword evidence="3" id="KW-0813">Transport</keyword>
<feature type="transmembrane region" description="Helical" evidence="23">
    <location>
        <begin position="1003"/>
        <end position="1022"/>
    </location>
</feature>
<keyword evidence="7 23" id="KW-0812">Transmembrane</keyword>
<dbReference type="Gene3D" id="2.70.150.10">
    <property type="entry name" value="Calcium-transporting ATPase, cytoplasmic transduction domain A"/>
    <property type="match status" value="1"/>
</dbReference>
<feature type="transmembrane region" description="Helical" evidence="23">
    <location>
        <begin position="72"/>
        <end position="95"/>
    </location>
</feature>
<dbReference type="EC" id="7.2.2.3" evidence="20"/>
<keyword evidence="16" id="KW-0406">Ion transport</keyword>
<dbReference type="InterPro" id="IPR018303">
    <property type="entry name" value="ATPase_P-typ_P_site"/>
</dbReference>
<evidence type="ECO:0000256" key="11">
    <source>
        <dbReference type="ARBA" id="ARBA00022842"/>
    </source>
</evidence>
<dbReference type="InterPro" id="IPR044492">
    <property type="entry name" value="P_typ_ATPase_HD_dom"/>
</dbReference>
<dbReference type="Pfam" id="PF00689">
    <property type="entry name" value="Cation_ATPase_C"/>
    <property type="match status" value="1"/>
</dbReference>
<comment type="subcellular location">
    <subcellularLocation>
        <location evidence="2">Cell membrane</location>
        <topology evidence="2">Multi-pass membrane protein</topology>
    </subcellularLocation>
</comment>
<dbReference type="Pfam" id="PF00122">
    <property type="entry name" value="E1-E2_ATPase"/>
    <property type="match status" value="1"/>
</dbReference>
<evidence type="ECO:0000256" key="4">
    <source>
        <dbReference type="ARBA" id="ARBA00022475"/>
    </source>
</evidence>
<dbReference type="FunFam" id="2.70.150.10:FF:000160">
    <property type="entry name" value="Sarcoplasmic/endoplasmic reticulum calcium ATPase 1"/>
    <property type="match status" value="1"/>
</dbReference>
<dbReference type="OrthoDB" id="3352408at2759"/>
<evidence type="ECO:0000256" key="10">
    <source>
        <dbReference type="ARBA" id="ARBA00022840"/>
    </source>
</evidence>
<feature type="transmembrane region" description="Helical" evidence="23">
    <location>
        <begin position="872"/>
        <end position="899"/>
    </location>
</feature>
<evidence type="ECO:0000256" key="19">
    <source>
        <dbReference type="ARBA" id="ARBA00035017"/>
    </source>
</evidence>
<evidence type="ECO:0000256" key="18">
    <source>
        <dbReference type="ARBA" id="ARBA00023201"/>
    </source>
</evidence>
<evidence type="ECO:0000256" key="23">
    <source>
        <dbReference type="SAM" id="Phobius"/>
    </source>
</evidence>
<dbReference type="Gene3D" id="3.40.1110.10">
    <property type="entry name" value="Calcium-transporting ATPase, cytoplasmic domain N"/>
    <property type="match status" value="1"/>
</dbReference>
<dbReference type="SFLD" id="SFLDS00003">
    <property type="entry name" value="Haloacid_Dehalogenase"/>
    <property type="match status" value="1"/>
</dbReference>
<sequence>MGKKATTLEGHVSGQCNKPMSLPAHSLTLEQVKTELKTEEWHGLDDAEAKRRVDEYGSNELGEAESVSPVKILIAQVANAMTLVLIMAMAVSFGIKSWIEGGVVAFVIGLNIVVGFFQEWSAEKTMDSLRSLSSPTARLIRSGQQVTVPSAEVVPGDVIEVKVGDTIPADIRVFDAVNFETDEALLTGESLPVRKQEDATFDEKTGPGDRLNVAYSSSSVTKGRAKGIVFATGAYTEIGAIAAQLRETKSKVRPVKRKENGKAKPHRYLEAYTLTTTDAIGRFLGLNIGTPLQKKLSRLAVLLFFIAVVCAIIVLAANEFSSRQEVIIYAVATGLSMIPASLVVVLTITMAAGTKSMVKRNVIVRNLKSLEALGGVTDICSDKTGTLTQGKMIARGAWIPGVGTYTIEESTAPQDPTAGHVRFGSAAPSKMDLKSGGDACGERLSVDKLESHNVEGFGEFLKVASLANLAAVKQNNEGTWEAHGDPTEIAIQVFASRFGMNRSHLVKGDSATWEDLVELPFDSDVKRMSVIMKHASGNYAFTKGAVERVIQSCTTYLADGKEQSQPVTEEFRNEILAHMASLAGLGLRVLALASKKYPADVEKGAEVERASVESELVFRGLIGLYDPPRPESAVAVRQCHEAGIEVHMLTGDHPDTARAIAIEVGILPSAERYKKISTDVAKNLVMTASEFDDLSDDQVDELPVLPLVVARCAPSTKVRMIEALHRRDRFCAMTGDGVNDSPSLKRADVGIAMGQAGSDVAKEASDIVLTDDNFASILAAIEEGRRIFDNIQKFVLHVLAENVAQAGTLLVGLAFKDRTGLSVFPLAPVQVVWIIMATSGLPDMGLGFERAVPDILQRPPQSLKTGIFTLEFLVDMVVYGLWITLLCLASFVLVVFGFGDGELGTGCNETYSEQCELVFRARACTFACLTWFALFLAWEMIDMRRSFFRMQPGSKRYFTQWMFDVWRNQFLFWAIMVGFVLLFPLIYIPTLNTVVFKHAPIDWEWGIVFIETGIFFAGIEFWKWCKRVYFRRKGAKHGTGKVDKNMEIEDRVFGRYYSRDSSTTGNESVQEKA</sequence>
<dbReference type="FunFam" id="3.40.1110.10:FF:000039">
    <property type="entry name" value="Sodium P-type ATPase"/>
    <property type="match status" value="1"/>
</dbReference>
<dbReference type="GO" id="GO:0016887">
    <property type="term" value="F:ATP hydrolysis activity"/>
    <property type="evidence" value="ECO:0007669"/>
    <property type="project" value="InterPro"/>
</dbReference>
<evidence type="ECO:0000256" key="1">
    <source>
        <dbReference type="ARBA" id="ARBA00001946"/>
    </source>
</evidence>
<comment type="catalytic activity">
    <reaction evidence="22">
        <text>Na(+)(in) + ATP + H2O = Na(+)(out) + ADP + phosphate + H(+)</text>
        <dbReference type="Rhea" id="RHEA:14633"/>
        <dbReference type="ChEBI" id="CHEBI:15377"/>
        <dbReference type="ChEBI" id="CHEBI:15378"/>
        <dbReference type="ChEBI" id="CHEBI:29101"/>
        <dbReference type="ChEBI" id="CHEBI:30616"/>
        <dbReference type="ChEBI" id="CHEBI:43474"/>
        <dbReference type="ChEBI" id="CHEBI:456216"/>
        <dbReference type="EC" id="7.2.2.3"/>
    </reaction>
    <physiologicalReaction direction="left-to-right" evidence="22">
        <dbReference type="Rhea" id="RHEA:14634"/>
    </physiologicalReaction>
</comment>
<dbReference type="InterPro" id="IPR036412">
    <property type="entry name" value="HAD-like_sf"/>
</dbReference>
<dbReference type="GO" id="GO:0008554">
    <property type="term" value="F:P-type sodium transporter activity"/>
    <property type="evidence" value="ECO:0007669"/>
    <property type="project" value="UniProtKB-EC"/>
</dbReference>
<dbReference type="Pfam" id="PF13246">
    <property type="entry name" value="Cation_ATPase"/>
    <property type="match status" value="1"/>
</dbReference>
<dbReference type="InterPro" id="IPR004014">
    <property type="entry name" value="ATPase_P-typ_cation-transptr_N"/>
</dbReference>
<comment type="caution">
    <text evidence="25">The sequence shown here is derived from an EMBL/GenBank/DDBJ whole genome shotgun (WGS) entry which is preliminary data.</text>
</comment>
<dbReference type="Proteomes" id="UP000596902">
    <property type="component" value="Unassembled WGS sequence"/>
</dbReference>
<reference evidence="25" key="1">
    <citation type="submission" date="2020-01" db="EMBL/GenBank/DDBJ databases">
        <authorList>
            <person name="Feng Z.H.Z."/>
        </authorList>
    </citation>
    <scope>NUCLEOTIDE SEQUENCE</scope>
    <source>
        <strain evidence="25">CBS107.38</strain>
    </source>
</reference>
<comment type="similarity">
    <text evidence="19">Belongs to the cation transport ATPase (P-type) (TC 3.A.3) family. Type IID subfamily.</text>
</comment>
<dbReference type="SUPFAM" id="SSF81665">
    <property type="entry name" value="Calcium ATPase, transmembrane domain M"/>
    <property type="match status" value="1"/>
</dbReference>
<dbReference type="PRINTS" id="PR00119">
    <property type="entry name" value="CATATPASE"/>
</dbReference>
<dbReference type="PROSITE" id="PS00154">
    <property type="entry name" value="ATPASE_E1_E2"/>
    <property type="match status" value="1"/>
</dbReference>
<dbReference type="SMART" id="SM00831">
    <property type="entry name" value="Cation_ATPase_N"/>
    <property type="match status" value="1"/>
</dbReference>
<dbReference type="FunFam" id="3.40.50.1000:FF:000047">
    <property type="entry name" value="Sodium P-type ATPase"/>
    <property type="match status" value="1"/>
</dbReference>
<evidence type="ECO:0000256" key="13">
    <source>
        <dbReference type="ARBA" id="ARBA00022967"/>
    </source>
</evidence>
<keyword evidence="17 23" id="KW-0472">Membrane</keyword>
<evidence type="ECO:0000256" key="2">
    <source>
        <dbReference type="ARBA" id="ARBA00004651"/>
    </source>
</evidence>
<dbReference type="InterPro" id="IPR001757">
    <property type="entry name" value="P_typ_ATPase"/>
</dbReference>
<keyword evidence="9" id="KW-0547">Nucleotide-binding</keyword>
<evidence type="ECO:0000256" key="9">
    <source>
        <dbReference type="ARBA" id="ARBA00022741"/>
    </source>
</evidence>
<organism evidence="25 26">
    <name type="scientific">Alternaria burnsii</name>
    <dbReference type="NCBI Taxonomy" id="1187904"/>
    <lineage>
        <taxon>Eukaryota</taxon>
        <taxon>Fungi</taxon>
        <taxon>Dikarya</taxon>
        <taxon>Ascomycota</taxon>
        <taxon>Pezizomycotina</taxon>
        <taxon>Dothideomycetes</taxon>
        <taxon>Pleosporomycetidae</taxon>
        <taxon>Pleosporales</taxon>
        <taxon>Pleosporineae</taxon>
        <taxon>Pleosporaceae</taxon>
        <taxon>Alternaria</taxon>
        <taxon>Alternaria sect. Alternaria</taxon>
    </lineage>
</organism>
<evidence type="ECO:0000256" key="6">
    <source>
        <dbReference type="ARBA" id="ARBA00022553"/>
    </source>
</evidence>
<feature type="transmembrane region" description="Helical" evidence="23">
    <location>
        <begin position="919"/>
        <end position="941"/>
    </location>
</feature>
<keyword evidence="18" id="KW-0739">Sodium transport</keyword>
<dbReference type="GeneID" id="62203008"/>
<gene>
    <name evidence="25" type="ORF">GT037_004783</name>
</gene>
<evidence type="ECO:0000256" key="20">
    <source>
        <dbReference type="ARBA" id="ARBA00035029"/>
    </source>
</evidence>
<dbReference type="Pfam" id="PF00690">
    <property type="entry name" value="Cation_ATPase_N"/>
    <property type="match status" value="1"/>
</dbReference>
<keyword evidence="6" id="KW-0597">Phosphoprotein</keyword>
<comment type="catalytic activity">
    <reaction evidence="21">
        <text>K(+)(in) + ATP + H2O = K(+)(out) + ADP + phosphate + H(+)</text>
        <dbReference type="Rhea" id="RHEA:75815"/>
        <dbReference type="ChEBI" id="CHEBI:15377"/>
        <dbReference type="ChEBI" id="CHEBI:15378"/>
        <dbReference type="ChEBI" id="CHEBI:29103"/>
        <dbReference type="ChEBI" id="CHEBI:30616"/>
        <dbReference type="ChEBI" id="CHEBI:43474"/>
        <dbReference type="ChEBI" id="CHEBI:456216"/>
    </reaction>
</comment>
<dbReference type="SUPFAM" id="SSF81653">
    <property type="entry name" value="Calcium ATPase, transduction domain A"/>
    <property type="match status" value="1"/>
</dbReference>
<dbReference type="InterPro" id="IPR059000">
    <property type="entry name" value="ATPase_P-type_domA"/>
</dbReference>
<dbReference type="SFLD" id="SFLDG00002">
    <property type="entry name" value="C1.7:_P-type_atpase_like"/>
    <property type="match status" value="1"/>
</dbReference>
<evidence type="ECO:0000256" key="8">
    <source>
        <dbReference type="ARBA" id="ARBA00022723"/>
    </source>
</evidence>
<keyword evidence="12" id="KW-0630">Potassium</keyword>
<keyword evidence="8" id="KW-0479">Metal-binding</keyword>
<evidence type="ECO:0000256" key="16">
    <source>
        <dbReference type="ARBA" id="ARBA00023065"/>
    </source>
</evidence>
<evidence type="ECO:0000256" key="22">
    <source>
        <dbReference type="ARBA" id="ARBA00049499"/>
    </source>
</evidence>
<dbReference type="Pfam" id="PF08282">
    <property type="entry name" value="Hydrolase_3"/>
    <property type="match status" value="1"/>
</dbReference>
<dbReference type="CDD" id="cd02086">
    <property type="entry name" value="P-type_ATPase_Na_ENA"/>
    <property type="match status" value="1"/>
</dbReference>
<dbReference type="InterPro" id="IPR008250">
    <property type="entry name" value="ATPase_P-typ_transduc_dom_A_sf"/>
</dbReference>
<dbReference type="FunFam" id="1.20.1110.10:FF:000020">
    <property type="entry name" value="Sodium ion P-type ATPase"/>
    <property type="match status" value="1"/>
</dbReference>
<evidence type="ECO:0000259" key="24">
    <source>
        <dbReference type="SMART" id="SM00831"/>
    </source>
</evidence>
<dbReference type="RefSeq" id="XP_038788102.1">
    <property type="nucleotide sequence ID" value="XM_038929830.1"/>
</dbReference>
<keyword evidence="14 23" id="KW-1133">Transmembrane helix</keyword>
<keyword evidence="15" id="KW-0915">Sodium</keyword>
<evidence type="ECO:0000256" key="21">
    <source>
        <dbReference type="ARBA" id="ARBA00048599"/>
    </source>
</evidence>
<accession>A0A8H7BA60</accession>
<dbReference type="GO" id="GO:0005524">
    <property type="term" value="F:ATP binding"/>
    <property type="evidence" value="ECO:0007669"/>
    <property type="project" value="UniProtKB-KW"/>
</dbReference>
<evidence type="ECO:0000256" key="12">
    <source>
        <dbReference type="ARBA" id="ARBA00022958"/>
    </source>
</evidence>
<dbReference type="SUPFAM" id="SSF81660">
    <property type="entry name" value="Metal cation-transporting ATPase, ATP-binding domain N"/>
    <property type="match status" value="1"/>
</dbReference>
<dbReference type="GO" id="GO:0046872">
    <property type="term" value="F:metal ion binding"/>
    <property type="evidence" value="ECO:0007669"/>
    <property type="project" value="UniProtKB-KW"/>
</dbReference>
<keyword evidence="13" id="KW-1278">Translocase</keyword>